<feature type="compositionally biased region" description="Gly residues" evidence="7">
    <location>
        <begin position="507"/>
        <end position="517"/>
    </location>
</feature>
<feature type="compositionally biased region" description="Low complexity" evidence="7">
    <location>
        <begin position="798"/>
        <end position="807"/>
    </location>
</feature>
<feature type="region of interest" description="Disordered" evidence="7">
    <location>
        <begin position="1"/>
        <end position="121"/>
    </location>
</feature>
<dbReference type="SUPFAM" id="SSF57903">
    <property type="entry name" value="FYVE/PHD zinc finger"/>
    <property type="match status" value="1"/>
</dbReference>
<dbReference type="PROSITE" id="PS01359">
    <property type="entry name" value="ZF_PHD_1"/>
    <property type="match status" value="1"/>
</dbReference>
<name>A0A5C3M355_9AGAR</name>
<feature type="region of interest" description="Disordered" evidence="7">
    <location>
        <begin position="727"/>
        <end position="969"/>
    </location>
</feature>
<sequence length="969" mass="106455">MSTTAQGHPPTQTSTNLPPNPAPPFSSQPSSQLQAAGSVVQPGVTDRSDKSASSMDTSVFPTHPEGLLPAFSASQYSHLPTPHSPNNIGRYVPDHPYTPESPVPQGNGAYQASAPASLGQRLAAQRRIVEETPTRTPSASQQCMTPESSPFVQRITPHYNNPATPQYTHIQQPHEYTTPRATSSSVKLESPILTPTPTLAPAPLISSPVSVASDQPSHSSRLSSPFMAKLNLVDRNAKGKANTRPRPQSHSPVPARPMQVEDMFSTTPSASAPPALVHISTISTPPISPPHPSTGLPLAGGELQRIRQTMAEEQLAYSREAESRRPDYLKRAKRTLAEADPSTLEEDDAARDRDRGATVGIMESPHKGRRLKLFQETSEESFEESLMAGGYGRYRTADWVRQPQPLALPPGGLAGPSNVVNILEEVKEAPPTEKELRKRKRLAAFSSENSSGRGSNAKLFPVELEGKGRVLIDMPNEEQTVPDTPEPSPSKKRAASRRKKKAEAVGGKKGSGSGLGGSDEFVEKPNWPDAEFPWRLRTEERAEFVKAEEEEKMKWIERFLDRDSDEEDDNDSGKKSRTDDGDEEVLPSAKWGMIYEDEADKPLPPRMGRGKMVPLLAHPEDSRRMYAKKRSVFPSDPADARAALLSKKSVRALSYRQQRRQRELREDDSEDEVLCICNGKDDGRELVQCDRCQTWYHLQCIGIRNISELGREEDPWFCQNCVERSRSRSPSSEQEEEEVAPVVYREPTFVPTDEDNQVRRSYDAPFFQPSVQDSPVWNPARLPKTPTRDRNAVDPRFSSSSSWINSSGHGPSTPQNHSQGVRVYTTPGPFDNYDEAPFDPTSTPSRGLRIGPAFTTPKNNVWATRAPGPFHTPSKQSVRGGVKTFGGAGSLSAALDDSGSTTMSGAYPAYDESPVRRNKPADAPKTYRMLRSPPSRSLGAAHSSSLEESPIVRTDRESVQARGPTGEES</sequence>
<dbReference type="InterPro" id="IPR019786">
    <property type="entry name" value="Zinc_finger_PHD-type_CS"/>
</dbReference>
<evidence type="ECO:0000256" key="2">
    <source>
        <dbReference type="ARBA" id="ARBA00022723"/>
    </source>
</evidence>
<feature type="compositionally biased region" description="Basic residues" evidence="7">
    <location>
        <begin position="490"/>
        <end position="501"/>
    </location>
</feature>
<dbReference type="CDD" id="cd15522">
    <property type="entry name" value="PHD_TAF3"/>
    <property type="match status" value="1"/>
</dbReference>
<feature type="compositionally biased region" description="Basic and acidic residues" evidence="7">
    <location>
        <begin position="913"/>
        <end position="922"/>
    </location>
</feature>
<evidence type="ECO:0000256" key="1">
    <source>
        <dbReference type="ARBA" id="ARBA00004123"/>
    </source>
</evidence>
<keyword evidence="5" id="KW-0539">Nucleus</keyword>
<keyword evidence="4" id="KW-0862">Zinc</keyword>
<feature type="domain" description="PHD-type" evidence="8">
    <location>
        <begin position="672"/>
        <end position="724"/>
    </location>
</feature>
<evidence type="ECO:0000313" key="9">
    <source>
        <dbReference type="EMBL" id="TFK38618.1"/>
    </source>
</evidence>
<dbReference type="InterPro" id="IPR019787">
    <property type="entry name" value="Znf_PHD-finger"/>
</dbReference>
<reference evidence="9 10" key="1">
    <citation type="journal article" date="2019" name="Nat. Ecol. Evol.">
        <title>Megaphylogeny resolves global patterns of mushroom evolution.</title>
        <authorList>
            <person name="Varga T."/>
            <person name="Krizsan K."/>
            <person name="Foldi C."/>
            <person name="Dima B."/>
            <person name="Sanchez-Garcia M."/>
            <person name="Sanchez-Ramirez S."/>
            <person name="Szollosi G.J."/>
            <person name="Szarkandi J.G."/>
            <person name="Papp V."/>
            <person name="Albert L."/>
            <person name="Andreopoulos W."/>
            <person name="Angelini C."/>
            <person name="Antonin V."/>
            <person name="Barry K.W."/>
            <person name="Bougher N.L."/>
            <person name="Buchanan P."/>
            <person name="Buyck B."/>
            <person name="Bense V."/>
            <person name="Catcheside P."/>
            <person name="Chovatia M."/>
            <person name="Cooper J."/>
            <person name="Damon W."/>
            <person name="Desjardin D."/>
            <person name="Finy P."/>
            <person name="Geml J."/>
            <person name="Haridas S."/>
            <person name="Hughes K."/>
            <person name="Justo A."/>
            <person name="Karasinski D."/>
            <person name="Kautmanova I."/>
            <person name="Kiss B."/>
            <person name="Kocsube S."/>
            <person name="Kotiranta H."/>
            <person name="LaButti K.M."/>
            <person name="Lechner B.E."/>
            <person name="Liimatainen K."/>
            <person name="Lipzen A."/>
            <person name="Lukacs Z."/>
            <person name="Mihaltcheva S."/>
            <person name="Morgado L.N."/>
            <person name="Niskanen T."/>
            <person name="Noordeloos M.E."/>
            <person name="Ohm R.A."/>
            <person name="Ortiz-Santana B."/>
            <person name="Ovrebo C."/>
            <person name="Racz N."/>
            <person name="Riley R."/>
            <person name="Savchenko A."/>
            <person name="Shiryaev A."/>
            <person name="Soop K."/>
            <person name="Spirin V."/>
            <person name="Szebenyi C."/>
            <person name="Tomsovsky M."/>
            <person name="Tulloss R.E."/>
            <person name="Uehling J."/>
            <person name="Grigoriev I.V."/>
            <person name="Vagvolgyi C."/>
            <person name="Papp T."/>
            <person name="Martin F.M."/>
            <person name="Miettinen O."/>
            <person name="Hibbett D.S."/>
            <person name="Nagy L.G."/>
        </authorList>
    </citation>
    <scope>NUCLEOTIDE SEQUENCE [LARGE SCALE GENOMIC DNA]</scope>
    <source>
        <strain evidence="9 10">CBS 166.37</strain>
    </source>
</reference>
<organism evidence="9 10">
    <name type="scientific">Crucibulum laeve</name>
    <dbReference type="NCBI Taxonomy" id="68775"/>
    <lineage>
        <taxon>Eukaryota</taxon>
        <taxon>Fungi</taxon>
        <taxon>Dikarya</taxon>
        <taxon>Basidiomycota</taxon>
        <taxon>Agaricomycotina</taxon>
        <taxon>Agaricomycetes</taxon>
        <taxon>Agaricomycetidae</taxon>
        <taxon>Agaricales</taxon>
        <taxon>Agaricineae</taxon>
        <taxon>Nidulariaceae</taxon>
        <taxon>Crucibulum</taxon>
    </lineage>
</organism>
<keyword evidence="3 6" id="KW-0863">Zinc-finger</keyword>
<feature type="compositionally biased region" description="Polar residues" evidence="7">
    <location>
        <begin position="1"/>
        <end position="12"/>
    </location>
</feature>
<dbReference type="InterPro" id="IPR011011">
    <property type="entry name" value="Znf_FYVE_PHD"/>
</dbReference>
<dbReference type="Proteomes" id="UP000308652">
    <property type="component" value="Unassembled WGS sequence"/>
</dbReference>
<feature type="compositionally biased region" description="Polar residues" evidence="7">
    <location>
        <begin position="808"/>
        <end position="819"/>
    </location>
</feature>
<evidence type="ECO:0000256" key="7">
    <source>
        <dbReference type="SAM" id="MobiDB-lite"/>
    </source>
</evidence>
<dbReference type="STRING" id="68775.A0A5C3M355"/>
<dbReference type="OrthoDB" id="436852at2759"/>
<keyword evidence="2" id="KW-0479">Metal-binding</keyword>
<dbReference type="PROSITE" id="PS50016">
    <property type="entry name" value="ZF_PHD_2"/>
    <property type="match status" value="1"/>
</dbReference>
<evidence type="ECO:0000259" key="8">
    <source>
        <dbReference type="PROSITE" id="PS50016"/>
    </source>
</evidence>
<dbReference type="AlphaFoldDB" id="A0A5C3M355"/>
<dbReference type="InterPro" id="IPR001965">
    <property type="entry name" value="Znf_PHD"/>
</dbReference>
<feature type="region of interest" description="Disordered" evidence="7">
    <location>
        <begin position="472"/>
        <end position="531"/>
    </location>
</feature>
<feature type="region of interest" description="Disordered" evidence="7">
    <location>
        <begin position="556"/>
        <end position="587"/>
    </location>
</feature>
<dbReference type="SMART" id="SM00249">
    <property type="entry name" value="PHD"/>
    <property type="match status" value="1"/>
</dbReference>
<dbReference type="PANTHER" id="PTHR46174">
    <property type="entry name" value="CXXC-TYPE ZINC FINGER PROTEIN 1"/>
    <property type="match status" value="1"/>
</dbReference>
<gene>
    <name evidence="9" type="ORF">BDQ12DRAFT_683067</name>
</gene>
<dbReference type="Pfam" id="PF00628">
    <property type="entry name" value="PHD"/>
    <property type="match status" value="1"/>
</dbReference>
<protein>
    <recommendedName>
        <fullName evidence="8">PHD-type domain-containing protein</fullName>
    </recommendedName>
</protein>
<feature type="region of interest" description="Disordered" evidence="7">
    <location>
        <begin position="333"/>
        <end position="357"/>
    </location>
</feature>
<evidence type="ECO:0000256" key="3">
    <source>
        <dbReference type="ARBA" id="ARBA00022771"/>
    </source>
</evidence>
<evidence type="ECO:0000256" key="5">
    <source>
        <dbReference type="ARBA" id="ARBA00023242"/>
    </source>
</evidence>
<accession>A0A5C3M355</accession>
<dbReference type="GO" id="GO:0008270">
    <property type="term" value="F:zinc ion binding"/>
    <property type="evidence" value="ECO:0007669"/>
    <property type="project" value="UniProtKB-KW"/>
</dbReference>
<dbReference type="EMBL" id="ML213602">
    <property type="protein sequence ID" value="TFK38618.1"/>
    <property type="molecule type" value="Genomic_DNA"/>
</dbReference>
<feature type="compositionally biased region" description="Polar residues" evidence="7">
    <location>
        <begin position="51"/>
        <end position="60"/>
    </location>
</feature>
<evidence type="ECO:0000313" key="10">
    <source>
        <dbReference type="Proteomes" id="UP000308652"/>
    </source>
</evidence>
<evidence type="ECO:0000256" key="4">
    <source>
        <dbReference type="ARBA" id="ARBA00022833"/>
    </source>
</evidence>
<keyword evidence="10" id="KW-1185">Reference proteome</keyword>
<dbReference type="GO" id="GO:0045893">
    <property type="term" value="P:positive regulation of DNA-templated transcription"/>
    <property type="evidence" value="ECO:0007669"/>
    <property type="project" value="TreeGrafter"/>
</dbReference>
<dbReference type="GO" id="GO:0048188">
    <property type="term" value="C:Set1C/COMPASS complex"/>
    <property type="evidence" value="ECO:0007669"/>
    <property type="project" value="InterPro"/>
</dbReference>
<evidence type="ECO:0000256" key="6">
    <source>
        <dbReference type="PROSITE-ProRule" id="PRU00146"/>
    </source>
</evidence>
<dbReference type="PANTHER" id="PTHR46174:SF1">
    <property type="entry name" value="CXXC-TYPE ZINC FINGER PROTEIN 1"/>
    <property type="match status" value="1"/>
</dbReference>
<comment type="subcellular location">
    <subcellularLocation>
        <location evidence="1">Nucleus</location>
    </subcellularLocation>
</comment>
<dbReference type="InterPro" id="IPR037869">
    <property type="entry name" value="Spp1/CFP1"/>
</dbReference>
<dbReference type="Gene3D" id="3.30.40.10">
    <property type="entry name" value="Zinc/RING finger domain, C3HC4 (zinc finger)"/>
    <property type="match status" value="1"/>
</dbReference>
<proteinExistence type="predicted"/>
<feature type="compositionally biased region" description="Low complexity" evidence="7">
    <location>
        <begin position="27"/>
        <end position="38"/>
    </location>
</feature>
<dbReference type="InterPro" id="IPR013083">
    <property type="entry name" value="Znf_RING/FYVE/PHD"/>
</dbReference>